<keyword evidence="8 10" id="KW-0233">DNA recombination</keyword>
<dbReference type="Gene3D" id="1.10.150.130">
    <property type="match status" value="1"/>
</dbReference>
<dbReference type="InterPro" id="IPR004107">
    <property type="entry name" value="Integrase_SAM-like_N"/>
</dbReference>
<dbReference type="Proteomes" id="UP000190626">
    <property type="component" value="Unassembled WGS sequence"/>
</dbReference>
<dbReference type="GO" id="GO:0006313">
    <property type="term" value="P:DNA transposition"/>
    <property type="evidence" value="ECO:0007669"/>
    <property type="project" value="UniProtKB-UniRule"/>
</dbReference>
<evidence type="ECO:0000313" key="13">
    <source>
        <dbReference type="EMBL" id="OPH60943.1"/>
    </source>
</evidence>
<dbReference type="SUPFAM" id="SSF56349">
    <property type="entry name" value="DNA breaking-rejoining enzymes"/>
    <property type="match status" value="1"/>
</dbReference>
<comment type="subcellular location">
    <subcellularLocation>
        <location evidence="1 10">Cytoplasm</location>
    </subcellularLocation>
</comment>
<comment type="caution">
    <text evidence="13">The sequence shown here is derived from an EMBL/GenBank/DDBJ whole genome shotgun (WGS) entry which is preliminary data.</text>
</comment>
<organism evidence="13 14">
    <name type="scientific">Paenibacillus ferrarius</name>
    <dbReference type="NCBI Taxonomy" id="1469647"/>
    <lineage>
        <taxon>Bacteria</taxon>
        <taxon>Bacillati</taxon>
        <taxon>Bacillota</taxon>
        <taxon>Bacilli</taxon>
        <taxon>Bacillales</taxon>
        <taxon>Paenibacillaceae</taxon>
        <taxon>Paenibacillus</taxon>
    </lineage>
</organism>
<dbReference type="InterPro" id="IPR010998">
    <property type="entry name" value="Integrase_recombinase_N"/>
</dbReference>
<evidence type="ECO:0000259" key="11">
    <source>
        <dbReference type="PROSITE" id="PS51898"/>
    </source>
</evidence>
<dbReference type="EMBL" id="MBTG01000003">
    <property type="protein sequence ID" value="OPH60943.1"/>
    <property type="molecule type" value="Genomic_DNA"/>
</dbReference>
<keyword evidence="5 10" id="KW-0159">Chromosome partition</keyword>
<proteinExistence type="inferred from homology"/>
<evidence type="ECO:0000256" key="1">
    <source>
        <dbReference type="ARBA" id="ARBA00004496"/>
    </source>
</evidence>
<evidence type="ECO:0000259" key="12">
    <source>
        <dbReference type="PROSITE" id="PS51900"/>
    </source>
</evidence>
<protein>
    <recommendedName>
        <fullName evidence="10">Tyrosine recombinase XerC</fullName>
    </recommendedName>
</protein>
<comment type="function">
    <text evidence="10">Site-specific tyrosine recombinase, which acts by catalyzing the cutting and rejoining of the recombining DNA molecules. The XerC-XerD complex is essential to convert dimers of the bacterial chromosome into monomers to permit their segregation at cell division. It also contributes to the segregational stability of plasmids.</text>
</comment>
<evidence type="ECO:0000256" key="9">
    <source>
        <dbReference type="ARBA" id="ARBA00023306"/>
    </source>
</evidence>
<dbReference type="InterPro" id="IPR023009">
    <property type="entry name" value="Tyrosine_recombinase_XerC/XerD"/>
</dbReference>
<feature type="domain" description="Tyr recombinase" evidence="11">
    <location>
        <begin position="107"/>
        <end position="291"/>
    </location>
</feature>
<evidence type="ECO:0000256" key="10">
    <source>
        <dbReference type="HAMAP-Rule" id="MF_01808"/>
    </source>
</evidence>
<keyword evidence="7 10" id="KW-0238">DNA-binding</keyword>
<evidence type="ECO:0000256" key="4">
    <source>
        <dbReference type="ARBA" id="ARBA00022618"/>
    </source>
</evidence>
<dbReference type="HAMAP" id="MF_01808">
    <property type="entry name" value="Recomb_XerC_XerD"/>
    <property type="match status" value="1"/>
</dbReference>
<evidence type="ECO:0000256" key="6">
    <source>
        <dbReference type="ARBA" id="ARBA00022908"/>
    </source>
</evidence>
<keyword evidence="4 10" id="KW-0132">Cell division</keyword>
<name>A0A1V4HRN0_9BACL</name>
<feature type="active site" description="O-(3'-phospho-DNA)-tyrosine intermediate" evidence="10">
    <location>
        <position position="278"/>
    </location>
</feature>
<keyword evidence="6 10" id="KW-0229">DNA integration</keyword>
<dbReference type="AlphaFoldDB" id="A0A1V4HRN0"/>
<dbReference type="InterPro" id="IPR044068">
    <property type="entry name" value="CB"/>
</dbReference>
<dbReference type="STRING" id="1469647.BC351_16760"/>
<dbReference type="GO" id="GO:0003677">
    <property type="term" value="F:DNA binding"/>
    <property type="evidence" value="ECO:0007669"/>
    <property type="project" value="UniProtKB-UniRule"/>
</dbReference>
<dbReference type="Gene3D" id="1.10.443.10">
    <property type="entry name" value="Intergrase catalytic core"/>
    <property type="match status" value="1"/>
</dbReference>
<dbReference type="GO" id="GO:0009037">
    <property type="term" value="F:tyrosine-based site-specific recombinase activity"/>
    <property type="evidence" value="ECO:0007669"/>
    <property type="project" value="UniProtKB-UniRule"/>
</dbReference>
<dbReference type="NCBIfam" id="NF001399">
    <property type="entry name" value="PRK00283.1"/>
    <property type="match status" value="1"/>
</dbReference>
<evidence type="ECO:0000256" key="8">
    <source>
        <dbReference type="ARBA" id="ARBA00023172"/>
    </source>
</evidence>
<feature type="active site" evidence="10">
    <location>
        <position position="171"/>
    </location>
</feature>
<comment type="similarity">
    <text evidence="10">Belongs to the 'phage' integrase family. XerC subfamily.</text>
</comment>
<dbReference type="GO" id="GO:0007059">
    <property type="term" value="P:chromosome segregation"/>
    <property type="evidence" value="ECO:0007669"/>
    <property type="project" value="UniProtKB-UniRule"/>
</dbReference>
<dbReference type="InterPro" id="IPR011010">
    <property type="entry name" value="DNA_brk_join_enz"/>
</dbReference>
<feature type="active site" evidence="10">
    <location>
        <position position="147"/>
    </location>
</feature>
<keyword evidence="9 10" id="KW-0131">Cell cycle</keyword>
<feature type="active site" evidence="10">
    <location>
        <position position="269"/>
    </location>
</feature>
<evidence type="ECO:0000313" key="14">
    <source>
        <dbReference type="Proteomes" id="UP000190626"/>
    </source>
</evidence>
<comment type="similarity">
    <text evidence="2">Belongs to the 'phage' integrase family. XerD subfamily.</text>
</comment>
<sequence>MITNELQSFIRFLSVERGLSRNTLESYQRDLNQYVDYLLQHEITSWKDTNKTHIAGHLSQMRILGRASATLSRTLVSIRALYQFLVRERVLDADPSIYIEAPKLEKKLPKVLSIQEVEKLLDAPQAELVSGARDKAMLELLYATGIRVSELISLNVTDVNLQMGFIRCVGKAEKERNIPLSAIANRCLTTYIHNDRKKLLKKTADEEALFVGHLGTRMTRQGFWKILKRYAKDINIANDISPHALRHSFAAHLIENGADLRSVQEMLGHSDISSTQMYVQAAKLKMKDVYNNAHPRANM</sequence>
<evidence type="ECO:0000256" key="3">
    <source>
        <dbReference type="ARBA" id="ARBA00022490"/>
    </source>
</evidence>
<dbReference type="GO" id="GO:0005737">
    <property type="term" value="C:cytoplasm"/>
    <property type="evidence" value="ECO:0007669"/>
    <property type="project" value="UniProtKB-SubCell"/>
</dbReference>
<reference evidence="14" key="1">
    <citation type="submission" date="2016-07" db="EMBL/GenBank/DDBJ databases">
        <authorList>
            <person name="Florea S."/>
            <person name="Webb J.S."/>
            <person name="Jaromczyk J."/>
            <person name="Schardl C.L."/>
        </authorList>
    </citation>
    <scope>NUCLEOTIDE SEQUENCE [LARGE SCALE GENOMIC DNA]</scope>
    <source>
        <strain evidence="14">CY1</strain>
    </source>
</reference>
<dbReference type="NCBIfam" id="TIGR02225">
    <property type="entry name" value="recomb_XerD"/>
    <property type="match status" value="1"/>
</dbReference>
<dbReference type="Pfam" id="PF02899">
    <property type="entry name" value="Phage_int_SAM_1"/>
    <property type="match status" value="1"/>
</dbReference>
<dbReference type="CDD" id="cd00798">
    <property type="entry name" value="INT_XerDC_C"/>
    <property type="match status" value="1"/>
</dbReference>
<feature type="active site" evidence="10">
    <location>
        <position position="246"/>
    </location>
</feature>
<comment type="subunit">
    <text evidence="10">Forms a cyclic heterotetrameric complex composed of two molecules of XerC and two molecules of XerD.</text>
</comment>
<dbReference type="PANTHER" id="PTHR30349:SF81">
    <property type="entry name" value="TYROSINE RECOMBINASE XERC"/>
    <property type="match status" value="1"/>
</dbReference>
<feature type="active site" evidence="10">
    <location>
        <position position="243"/>
    </location>
</feature>
<feature type="domain" description="Core-binding (CB)" evidence="12">
    <location>
        <begin position="1"/>
        <end position="86"/>
    </location>
</feature>
<keyword evidence="14" id="KW-1185">Reference proteome</keyword>
<dbReference type="PROSITE" id="PS51900">
    <property type="entry name" value="CB"/>
    <property type="match status" value="1"/>
</dbReference>
<dbReference type="InterPro" id="IPR013762">
    <property type="entry name" value="Integrase-like_cat_sf"/>
</dbReference>
<dbReference type="GO" id="GO:0051301">
    <property type="term" value="P:cell division"/>
    <property type="evidence" value="ECO:0007669"/>
    <property type="project" value="UniProtKB-KW"/>
</dbReference>
<dbReference type="Pfam" id="PF00589">
    <property type="entry name" value="Phage_integrase"/>
    <property type="match status" value="1"/>
</dbReference>
<dbReference type="InterPro" id="IPR050090">
    <property type="entry name" value="Tyrosine_recombinase_XerCD"/>
</dbReference>
<keyword evidence="3 10" id="KW-0963">Cytoplasm</keyword>
<dbReference type="InterPro" id="IPR002104">
    <property type="entry name" value="Integrase_catalytic"/>
</dbReference>
<dbReference type="PROSITE" id="PS51898">
    <property type="entry name" value="TYR_RECOMBINASE"/>
    <property type="match status" value="1"/>
</dbReference>
<dbReference type="PANTHER" id="PTHR30349">
    <property type="entry name" value="PHAGE INTEGRASE-RELATED"/>
    <property type="match status" value="1"/>
</dbReference>
<accession>A0A1V4HRN0</accession>
<gene>
    <name evidence="10" type="primary">xerC</name>
    <name evidence="13" type="ORF">BC351_16760</name>
</gene>
<dbReference type="InterPro" id="IPR011932">
    <property type="entry name" value="Recomb_XerD"/>
</dbReference>
<evidence type="ECO:0000256" key="7">
    <source>
        <dbReference type="ARBA" id="ARBA00023125"/>
    </source>
</evidence>
<evidence type="ECO:0000256" key="2">
    <source>
        <dbReference type="ARBA" id="ARBA00010450"/>
    </source>
</evidence>
<evidence type="ECO:0000256" key="5">
    <source>
        <dbReference type="ARBA" id="ARBA00022829"/>
    </source>
</evidence>